<dbReference type="EMBL" id="CP109527">
    <property type="protein sequence ID" value="WTY38643.1"/>
    <property type="molecule type" value="Genomic_DNA"/>
</dbReference>
<evidence type="ECO:0000256" key="1">
    <source>
        <dbReference type="ARBA" id="ARBA00007362"/>
    </source>
</evidence>
<evidence type="ECO:0000259" key="4">
    <source>
        <dbReference type="Pfam" id="PF00892"/>
    </source>
</evidence>
<gene>
    <name evidence="5" type="ORF">OG308_12825</name>
</gene>
<name>A0ABZ1NFQ3_9NOCA</name>
<feature type="transmembrane region" description="Helical" evidence="2">
    <location>
        <begin position="81"/>
        <end position="101"/>
    </location>
</feature>
<keyword evidence="2" id="KW-0472">Membrane</keyword>
<keyword evidence="2" id="KW-0812">Transmembrane</keyword>
<evidence type="ECO:0000256" key="3">
    <source>
        <dbReference type="SAM" id="SignalP"/>
    </source>
</evidence>
<feature type="domain" description="EamA" evidence="4">
    <location>
        <begin position="140"/>
        <end position="267"/>
    </location>
</feature>
<protein>
    <submittedName>
        <fullName evidence="5">DMT family transporter</fullName>
    </submittedName>
</protein>
<keyword evidence="3" id="KW-0732">Signal</keyword>
<feature type="transmembrane region" description="Helical" evidence="2">
    <location>
        <begin position="250"/>
        <end position="267"/>
    </location>
</feature>
<feature type="signal peptide" evidence="3">
    <location>
        <begin position="1"/>
        <end position="16"/>
    </location>
</feature>
<feature type="chain" id="PRO_5046999714" evidence="3">
    <location>
        <begin position="17"/>
        <end position="279"/>
    </location>
</feature>
<feature type="transmembrane region" description="Helical" evidence="2">
    <location>
        <begin position="26"/>
        <end position="45"/>
    </location>
</feature>
<evidence type="ECO:0000256" key="2">
    <source>
        <dbReference type="SAM" id="Phobius"/>
    </source>
</evidence>
<dbReference type="Pfam" id="PF00892">
    <property type="entry name" value="EamA"/>
    <property type="match status" value="1"/>
</dbReference>
<dbReference type="RefSeq" id="WP_405150562.1">
    <property type="nucleotide sequence ID" value="NZ_CP109527.1"/>
</dbReference>
<feature type="transmembrane region" description="Helical" evidence="2">
    <location>
        <begin position="224"/>
        <end position="244"/>
    </location>
</feature>
<reference evidence="5 6" key="1">
    <citation type="submission" date="2022-10" db="EMBL/GenBank/DDBJ databases">
        <title>The complete genomes of actinobacterial strains from the NBC collection.</title>
        <authorList>
            <person name="Joergensen T.S."/>
            <person name="Alvarez Arevalo M."/>
            <person name="Sterndorff E.B."/>
            <person name="Faurdal D."/>
            <person name="Vuksanovic O."/>
            <person name="Mourched A.-S."/>
            <person name="Charusanti P."/>
            <person name="Shaw S."/>
            <person name="Blin K."/>
            <person name="Weber T."/>
        </authorList>
    </citation>
    <scope>NUCLEOTIDE SEQUENCE [LARGE SCALE GENOMIC DNA]</scope>
    <source>
        <strain evidence="5 6">NBC_01413</strain>
    </source>
</reference>
<organism evidence="5 6">
    <name type="scientific">Nocardia salmonicida</name>
    <dbReference type="NCBI Taxonomy" id="53431"/>
    <lineage>
        <taxon>Bacteria</taxon>
        <taxon>Bacillati</taxon>
        <taxon>Actinomycetota</taxon>
        <taxon>Actinomycetes</taxon>
        <taxon>Mycobacteriales</taxon>
        <taxon>Nocardiaceae</taxon>
        <taxon>Nocardia</taxon>
    </lineage>
</organism>
<evidence type="ECO:0000313" key="6">
    <source>
        <dbReference type="Proteomes" id="UP001621418"/>
    </source>
</evidence>
<evidence type="ECO:0000313" key="5">
    <source>
        <dbReference type="EMBL" id="WTY38643.1"/>
    </source>
</evidence>
<sequence>MLAATFVWGMSSAALAALEGSLASSALVAAGGGVTLLLIAGARRQGPIRTLRESPGLYVRLGALEAANLLLFVAALKCGPLPVVVALHLIAPLLLLAAEIVRGRRQPTVLVGIEFVLVGAAVAVAVPGSSAEIGMDRALLGCVLAVGSAVCVALLVSLIARESAQRPTIASAGWQLVVASVLAGGLILTDPPDARTAGSLVLVGALLLGPGFCLYWLGLRGLDATTASIIGLNEAVFAAVVSAIFTNTPITVGAVIGGALVLSAVVLDDKSRRASWSRP</sequence>
<dbReference type="Proteomes" id="UP001621418">
    <property type="component" value="Chromosome"/>
</dbReference>
<feature type="transmembrane region" description="Helical" evidence="2">
    <location>
        <begin position="57"/>
        <end position="75"/>
    </location>
</feature>
<dbReference type="InterPro" id="IPR037185">
    <property type="entry name" value="EmrE-like"/>
</dbReference>
<feature type="transmembrane region" description="Helical" evidence="2">
    <location>
        <begin position="138"/>
        <end position="160"/>
    </location>
</feature>
<feature type="transmembrane region" description="Helical" evidence="2">
    <location>
        <begin position="172"/>
        <end position="189"/>
    </location>
</feature>
<keyword evidence="2" id="KW-1133">Transmembrane helix</keyword>
<feature type="transmembrane region" description="Helical" evidence="2">
    <location>
        <begin position="195"/>
        <end position="217"/>
    </location>
</feature>
<keyword evidence="6" id="KW-1185">Reference proteome</keyword>
<dbReference type="InterPro" id="IPR000620">
    <property type="entry name" value="EamA_dom"/>
</dbReference>
<proteinExistence type="inferred from homology"/>
<comment type="similarity">
    <text evidence="1">Belongs to the EamA transporter family.</text>
</comment>
<accession>A0ABZ1NFQ3</accession>
<feature type="transmembrane region" description="Helical" evidence="2">
    <location>
        <begin position="108"/>
        <end position="126"/>
    </location>
</feature>
<dbReference type="SUPFAM" id="SSF103481">
    <property type="entry name" value="Multidrug resistance efflux transporter EmrE"/>
    <property type="match status" value="1"/>
</dbReference>